<accession>A0A5B7DZ41</accession>
<dbReference type="Proteomes" id="UP000324222">
    <property type="component" value="Unassembled WGS sequence"/>
</dbReference>
<protein>
    <submittedName>
        <fullName evidence="1">Uncharacterized protein</fullName>
    </submittedName>
</protein>
<gene>
    <name evidence="1" type="ORF">E2C01_019536</name>
</gene>
<evidence type="ECO:0000313" key="1">
    <source>
        <dbReference type="EMBL" id="MPC26399.1"/>
    </source>
</evidence>
<sequence length="143" mass="15461">MTLQHLFPAMHFLRCANDCWLKSTRDRLHIITPGLGRSTMGDLPRGLGPLPGGCRFTPPLQATPHPGLKVLQTSSMALPLGTHNSAPSILAAGRSRRPTLGTNMMHSGQVLAGCLHRTTLFLCSHFLTLCSSPRVWLMAAVEA</sequence>
<comment type="caution">
    <text evidence="1">The sequence shown here is derived from an EMBL/GenBank/DDBJ whole genome shotgun (WGS) entry which is preliminary data.</text>
</comment>
<evidence type="ECO:0000313" key="2">
    <source>
        <dbReference type="Proteomes" id="UP000324222"/>
    </source>
</evidence>
<name>A0A5B7DZ41_PORTR</name>
<dbReference type="EMBL" id="VSRR010001594">
    <property type="protein sequence ID" value="MPC26399.1"/>
    <property type="molecule type" value="Genomic_DNA"/>
</dbReference>
<keyword evidence="2" id="KW-1185">Reference proteome</keyword>
<proteinExistence type="predicted"/>
<reference evidence="1 2" key="1">
    <citation type="submission" date="2019-05" db="EMBL/GenBank/DDBJ databases">
        <title>Another draft genome of Portunus trituberculatus and its Hox gene families provides insights of decapod evolution.</title>
        <authorList>
            <person name="Jeong J.-H."/>
            <person name="Song I."/>
            <person name="Kim S."/>
            <person name="Choi T."/>
            <person name="Kim D."/>
            <person name="Ryu S."/>
            <person name="Kim W."/>
        </authorList>
    </citation>
    <scope>NUCLEOTIDE SEQUENCE [LARGE SCALE GENOMIC DNA]</scope>
    <source>
        <tissue evidence="1">Muscle</tissue>
    </source>
</reference>
<dbReference type="AlphaFoldDB" id="A0A5B7DZ41"/>
<organism evidence="1 2">
    <name type="scientific">Portunus trituberculatus</name>
    <name type="common">Swimming crab</name>
    <name type="synonym">Neptunus trituberculatus</name>
    <dbReference type="NCBI Taxonomy" id="210409"/>
    <lineage>
        <taxon>Eukaryota</taxon>
        <taxon>Metazoa</taxon>
        <taxon>Ecdysozoa</taxon>
        <taxon>Arthropoda</taxon>
        <taxon>Crustacea</taxon>
        <taxon>Multicrustacea</taxon>
        <taxon>Malacostraca</taxon>
        <taxon>Eumalacostraca</taxon>
        <taxon>Eucarida</taxon>
        <taxon>Decapoda</taxon>
        <taxon>Pleocyemata</taxon>
        <taxon>Brachyura</taxon>
        <taxon>Eubrachyura</taxon>
        <taxon>Portunoidea</taxon>
        <taxon>Portunidae</taxon>
        <taxon>Portuninae</taxon>
        <taxon>Portunus</taxon>
    </lineage>
</organism>